<dbReference type="Pfam" id="PF21845">
    <property type="entry name" value="DUF6904"/>
    <property type="match status" value="1"/>
</dbReference>
<dbReference type="RefSeq" id="WP_068447120.1">
    <property type="nucleotide sequence ID" value="NZ_CP013862.1"/>
</dbReference>
<evidence type="ECO:0000313" key="2">
    <source>
        <dbReference type="Proteomes" id="UP000050331"/>
    </source>
</evidence>
<dbReference type="OrthoDB" id="1999450at2"/>
<dbReference type="KEGG" id="lao:AOX59_16460"/>
<dbReference type="InterPro" id="IPR054199">
    <property type="entry name" value="DUF6904"/>
</dbReference>
<keyword evidence="2" id="KW-1185">Reference proteome</keyword>
<gene>
    <name evidence="1" type="ORF">AOX59_16460</name>
</gene>
<protein>
    <submittedName>
        <fullName evidence="1">Uncharacterized protein</fullName>
    </submittedName>
</protein>
<dbReference type="Proteomes" id="UP000050331">
    <property type="component" value="Chromosome"/>
</dbReference>
<proteinExistence type="predicted"/>
<dbReference type="EMBL" id="CP013862">
    <property type="protein sequence ID" value="ALX50031.1"/>
    <property type="molecule type" value="Genomic_DNA"/>
</dbReference>
<organism evidence="1 2">
    <name type="scientific">Lentibacillus amyloliquefaciens</name>
    <dbReference type="NCBI Taxonomy" id="1472767"/>
    <lineage>
        <taxon>Bacteria</taxon>
        <taxon>Bacillati</taxon>
        <taxon>Bacillota</taxon>
        <taxon>Bacilli</taxon>
        <taxon>Bacillales</taxon>
        <taxon>Bacillaceae</taxon>
        <taxon>Lentibacillus</taxon>
    </lineage>
</organism>
<evidence type="ECO:0000313" key="1">
    <source>
        <dbReference type="EMBL" id="ALX50031.1"/>
    </source>
</evidence>
<accession>A0A0U3WJK3</accession>
<sequence>MLKAEHTPNYAGITLYGDFHDFEQLYEALHDIVGEEGEHPPYEEVRLYILSFCYYLRHAFMGHRESAFVDNGMTEDTMKFMNIAGSTKNIYFSFNTLYPQMLFTIGALNDFIRIRGKKLKHPALDRTITTLRQLQAAVIQSLEETLSQHAFKMMMNNMNHWLADFGNYYVQYIDQLNIRFIEWDKEKRKKNISVMAKRIFEKGKEYQSIKQEIDEVAREENVPVSEIHFAGEYPEEIDW</sequence>
<reference evidence="1 2" key="1">
    <citation type="submission" date="2016-01" db="EMBL/GenBank/DDBJ databases">
        <title>Complete genome sequence of strain Lentibacillus amyloliquefaciens LAM0015T isolated from saline sediment.</title>
        <authorList>
            <person name="Wang J.-L."/>
            <person name="He M.-X."/>
        </authorList>
    </citation>
    <scope>NUCLEOTIDE SEQUENCE [LARGE SCALE GENOMIC DNA]</scope>
    <source>
        <strain evidence="1 2">LAM0015</strain>
    </source>
</reference>
<dbReference type="AlphaFoldDB" id="A0A0U3WJK3"/>
<name>A0A0U3WJK3_9BACI</name>
<dbReference type="STRING" id="1472767.AOX59_16460"/>